<protein>
    <recommendedName>
        <fullName evidence="2">GAF domain-containing protein</fullName>
    </recommendedName>
</protein>
<dbReference type="InterPro" id="IPR029016">
    <property type="entry name" value="GAF-like_dom_sf"/>
</dbReference>
<evidence type="ECO:0000313" key="4">
    <source>
        <dbReference type="Proteomes" id="UP000654370"/>
    </source>
</evidence>
<comment type="similarity">
    <text evidence="1">Belongs to the free Met sulfoxide reductase family.</text>
</comment>
<accession>A0A8H7Q182</accession>
<dbReference type="OrthoDB" id="15735at2759"/>
<evidence type="ECO:0000259" key="2">
    <source>
        <dbReference type="Pfam" id="PF13185"/>
    </source>
</evidence>
<dbReference type="EMBL" id="JAEPQZ010000002">
    <property type="protein sequence ID" value="KAG2184544.1"/>
    <property type="molecule type" value="Genomic_DNA"/>
</dbReference>
<dbReference type="SUPFAM" id="SSF55781">
    <property type="entry name" value="GAF domain-like"/>
    <property type="match status" value="1"/>
</dbReference>
<feature type="domain" description="GAF" evidence="2">
    <location>
        <begin position="65"/>
        <end position="167"/>
    </location>
</feature>
<dbReference type="InterPro" id="IPR000614">
    <property type="entry name" value="FRMsr_CS"/>
</dbReference>
<dbReference type="AlphaFoldDB" id="A0A8H7Q182"/>
<keyword evidence="4" id="KW-1185">Reference proteome</keyword>
<dbReference type="PANTHER" id="PTHR21021:SF15">
    <property type="entry name" value="FREE METHIONINE-R-SULFOXIDE REDUCTASE"/>
    <property type="match status" value="1"/>
</dbReference>
<dbReference type="GO" id="GO:0033745">
    <property type="term" value="F:L-methionine-(R)-S-oxide reductase activity"/>
    <property type="evidence" value="ECO:0007669"/>
    <property type="project" value="TreeGrafter"/>
</dbReference>
<dbReference type="PROSITE" id="PS01320">
    <property type="entry name" value="UPF0067"/>
    <property type="match status" value="1"/>
</dbReference>
<dbReference type="PANTHER" id="PTHR21021">
    <property type="entry name" value="GAF/PUTATIVE CYTOSKELETAL PROTEIN"/>
    <property type="match status" value="1"/>
</dbReference>
<dbReference type="GO" id="GO:0005829">
    <property type="term" value="C:cytosol"/>
    <property type="evidence" value="ECO:0007669"/>
    <property type="project" value="TreeGrafter"/>
</dbReference>
<gene>
    <name evidence="3" type="ORF">INT43_000453</name>
</gene>
<dbReference type="InterPro" id="IPR003018">
    <property type="entry name" value="GAF"/>
</dbReference>
<dbReference type="InterPro" id="IPR051330">
    <property type="entry name" value="Phosphatase_reg/MetRdx"/>
</dbReference>
<dbReference type="Gene3D" id="3.30.450.40">
    <property type="match status" value="1"/>
</dbReference>
<name>A0A8H7Q182_MORIS</name>
<comment type="caution">
    <text evidence="3">The sequence shown here is derived from an EMBL/GenBank/DDBJ whole genome shotgun (WGS) entry which is preliminary data.</text>
</comment>
<proteinExistence type="inferred from homology"/>
<dbReference type="Proteomes" id="UP000654370">
    <property type="component" value="Unassembled WGS sequence"/>
</dbReference>
<sequence length="177" mass="19528">MHPVPATTNPNRTKKEFYSDLLEEVQAFVDGQRFWVTNLANVAALIYHGLHSLEEHKNKPVNWAGFYVTDPKDDQKLILGPFQGKVACTEIKFGKGVCGTAAATKETQVVKDVHEFPDHIACDSASNSEIVVPLVLSSGKLIGVIDIDCEELEGFNDEDKVGLEAVAKVIIDSCDWW</sequence>
<evidence type="ECO:0000256" key="1">
    <source>
        <dbReference type="ARBA" id="ARBA00038454"/>
    </source>
</evidence>
<organism evidence="3 4">
    <name type="scientific">Mortierella isabellina</name>
    <name type="common">Filamentous fungus</name>
    <name type="synonym">Umbelopsis isabellina</name>
    <dbReference type="NCBI Taxonomy" id="91625"/>
    <lineage>
        <taxon>Eukaryota</taxon>
        <taxon>Fungi</taxon>
        <taxon>Fungi incertae sedis</taxon>
        <taxon>Mucoromycota</taxon>
        <taxon>Mucoromycotina</taxon>
        <taxon>Umbelopsidomycetes</taxon>
        <taxon>Umbelopsidales</taxon>
        <taxon>Umbelopsidaceae</taxon>
        <taxon>Umbelopsis</taxon>
    </lineage>
</organism>
<reference evidence="3" key="1">
    <citation type="submission" date="2020-12" db="EMBL/GenBank/DDBJ databases">
        <title>Metabolic potential, ecology and presence of endohyphal bacteria is reflected in genomic diversity of Mucoromycotina.</title>
        <authorList>
            <person name="Muszewska A."/>
            <person name="Okrasinska A."/>
            <person name="Steczkiewicz K."/>
            <person name="Drgas O."/>
            <person name="Orlowska M."/>
            <person name="Perlinska-Lenart U."/>
            <person name="Aleksandrzak-Piekarczyk T."/>
            <person name="Szatraj K."/>
            <person name="Zielenkiewicz U."/>
            <person name="Pilsyk S."/>
            <person name="Malc E."/>
            <person name="Mieczkowski P."/>
            <person name="Kruszewska J.S."/>
            <person name="Biernat P."/>
            <person name="Pawlowska J."/>
        </authorList>
    </citation>
    <scope>NUCLEOTIDE SEQUENCE</scope>
    <source>
        <strain evidence="3">WA0000067209</strain>
    </source>
</reference>
<dbReference type="FunFam" id="3.30.450.40:FF:000008">
    <property type="entry name" value="GAF domain-containing proteins"/>
    <property type="match status" value="1"/>
</dbReference>
<dbReference type="Pfam" id="PF13185">
    <property type="entry name" value="GAF_2"/>
    <property type="match status" value="1"/>
</dbReference>
<evidence type="ECO:0000313" key="3">
    <source>
        <dbReference type="EMBL" id="KAG2184544.1"/>
    </source>
</evidence>